<evidence type="ECO:0000256" key="2">
    <source>
        <dbReference type="ARBA" id="ARBA00022737"/>
    </source>
</evidence>
<dbReference type="InterPro" id="IPR013517">
    <property type="entry name" value="FG-GAP"/>
</dbReference>
<dbReference type="SUPFAM" id="SSF55846">
    <property type="entry name" value="N-acetylmuramoyl-L-alanine amidase-like"/>
    <property type="match status" value="1"/>
</dbReference>
<evidence type="ECO:0000256" key="3">
    <source>
        <dbReference type="ARBA" id="ARBA00022801"/>
    </source>
</evidence>
<organism evidence="7 8">
    <name type="scientific">Streptomyces kebangsaanensis</name>
    <dbReference type="NCBI Taxonomy" id="864058"/>
    <lineage>
        <taxon>Bacteria</taxon>
        <taxon>Bacillati</taxon>
        <taxon>Actinomycetota</taxon>
        <taxon>Actinomycetes</taxon>
        <taxon>Kitasatosporales</taxon>
        <taxon>Streptomycetaceae</taxon>
        <taxon>Streptomyces</taxon>
    </lineage>
</organism>
<keyword evidence="4" id="KW-0325">Glycoprotein</keyword>
<dbReference type="PROSITE" id="PS51470">
    <property type="entry name" value="FG_GAP"/>
    <property type="match status" value="3"/>
</dbReference>
<dbReference type="InterPro" id="IPR028994">
    <property type="entry name" value="Integrin_alpha_N"/>
</dbReference>
<dbReference type="SMART" id="SM00701">
    <property type="entry name" value="PGRP"/>
    <property type="match status" value="1"/>
</dbReference>
<dbReference type="PANTHER" id="PTHR23221">
    <property type="entry name" value="GLYCOSYLPHOSPHATIDYLINOSITOL PHOSPHOLIPASE D"/>
    <property type="match status" value="1"/>
</dbReference>
<accession>A0ABW6L572</accession>
<keyword evidence="2" id="KW-0677">Repeat</keyword>
<evidence type="ECO:0000259" key="6">
    <source>
        <dbReference type="SMART" id="SM00701"/>
    </source>
</evidence>
<dbReference type="Gene3D" id="2.130.10.130">
    <property type="entry name" value="Integrin alpha, N-terminal"/>
    <property type="match status" value="3"/>
</dbReference>
<dbReference type="InterPro" id="IPR036505">
    <property type="entry name" value="Amidase/PGRP_sf"/>
</dbReference>
<dbReference type="InterPro" id="IPR006619">
    <property type="entry name" value="PGRP_domain_met/bac"/>
</dbReference>
<evidence type="ECO:0000256" key="5">
    <source>
        <dbReference type="SAM" id="MobiDB-lite"/>
    </source>
</evidence>
<dbReference type="PANTHER" id="PTHR23221:SF7">
    <property type="entry name" value="PHOSPHATIDYLINOSITOL-GLYCAN-SPECIFIC PHOSPHOLIPASE D"/>
    <property type="match status" value="1"/>
</dbReference>
<dbReference type="SUPFAM" id="SSF69318">
    <property type="entry name" value="Integrin alpha N-terminal domain"/>
    <property type="match status" value="1"/>
</dbReference>
<dbReference type="InterPro" id="IPR000413">
    <property type="entry name" value="Integrin_alpha"/>
</dbReference>
<feature type="domain" description="Peptidoglycan recognition protein family" evidence="6">
    <location>
        <begin position="164"/>
        <end position="291"/>
    </location>
</feature>
<feature type="compositionally biased region" description="Gly residues" evidence="5">
    <location>
        <begin position="169"/>
        <end position="180"/>
    </location>
</feature>
<protein>
    <submittedName>
        <fullName evidence="7">FG-GAP-like repeat-containing protein</fullName>
    </submittedName>
</protein>
<dbReference type="RefSeq" id="WP_388352926.1">
    <property type="nucleotide sequence ID" value="NZ_JBIAFJ010000040.1"/>
</dbReference>
<keyword evidence="1" id="KW-0732">Signal</keyword>
<evidence type="ECO:0000313" key="8">
    <source>
        <dbReference type="Proteomes" id="UP001601197"/>
    </source>
</evidence>
<dbReference type="PRINTS" id="PR01185">
    <property type="entry name" value="INTEGRINA"/>
</dbReference>
<dbReference type="Gene3D" id="3.40.80.10">
    <property type="entry name" value="Peptidoglycan recognition protein-like"/>
    <property type="match status" value="1"/>
</dbReference>
<dbReference type="Proteomes" id="UP001601197">
    <property type="component" value="Unassembled WGS sequence"/>
</dbReference>
<evidence type="ECO:0000256" key="4">
    <source>
        <dbReference type="ARBA" id="ARBA00023180"/>
    </source>
</evidence>
<evidence type="ECO:0000313" key="7">
    <source>
        <dbReference type="EMBL" id="MFE9173800.1"/>
    </source>
</evidence>
<dbReference type="SMART" id="SM00191">
    <property type="entry name" value="Int_alpha"/>
    <property type="match status" value="5"/>
</dbReference>
<keyword evidence="8" id="KW-1185">Reference proteome</keyword>
<name>A0ABW6L572_9ACTN</name>
<sequence length="742" mass="73531">MGWSVGGVVVALGAGVVTYATASAPGRPQEQEYGREPAVRTVRLADQGAGRWSLPRQDTERFSAALLTWDDPHAELRGRAEVRARSARTGQWSHWQTLPDSRFQGREAGSRGGTGSVWTGAADGVEVRVVQDDGTAAPGQPAGLSVALLDPGTDRGSRFATARGASADDGGGTPGHGGSVGAAVIHDTGADGDNALSCAESRARTRTLQQEYSARGAPRPGHDFVVDRCGQVFGGRGGGPGDDTVDISWIGDCTTARPGRAALEATARIPAGRSGRYGAGPGTIALPPHLRAQLPRITALVGAPGVSHAPRTSDYDGDGVADLAAGTPKANSVTVIPGGVDGPDAASKLTITQDSPGVPGSTRPGDGFGAATAWGDVNGDGYADILVGAPGKDDTEGNAGRGSVTVLYGPALNTGFSYTTSGVAAAGAGLGSAVAVGDFDADGTADVFSAGTGGGGTWNVRLTGGATTSGGLTTATGPVAHLDAATGDFNGDGYADAVLTYRDSGGIGRVARFTGSAAGLTGSGMKSVRGGRSVAAGDINGDGYDDLVIGRPHPSESGGTPGGHIAVLLGSAEGLATTGAEVVRQDAVGVAGADRSGDAFGFSVSVGDFDADGSADILVGAPGEDFTRDGVDRADAGRATLLRGTPSGPTVIGSFTVCQDTPGILDATEKGDRFGSSVSLTDLSGHGRAGLVIGSEGEDAGDGLLLYTPVHSTGFGLARTVALRGTALGTPAGARLGQALSP</sequence>
<dbReference type="EMBL" id="JBIAFJ010000040">
    <property type="protein sequence ID" value="MFE9173800.1"/>
    <property type="molecule type" value="Genomic_DNA"/>
</dbReference>
<feature type="region of interest" description="Disordered" evidence="5">
    <location>
        <begin position="155"/>
        <end position="182"/>
    </location>
</feature>
<comment type="caution">
    <text evidence="7">The sequence shown here is derived from an EMBL/GenBank/DDBJ whole genome shotgun (WGS) entry which is preliminary data.</text>
</comment>
<dbReference type="InterPro" id="IPR013519">
    <property type="entry name" value="Int_alpha_beta-p"/>
</dbReference>
<evidence type="ECO:0000256" key="1">
    <source>
        <dbReference type="ARBA" id="ARBA00022729"/>
    </source>
</evidence>
<dbReference type="Pfam" id="PF01839">
    <property type="entry name" value="FG-GAP"/>
    <property type="match status" value="3"/>
</dbReference>
<reference evidence="7 8" key="1">
    <citation type="submission" date="2024-10" db="EMBL/GenBank/DDBJ databases">
        <title>The Natural Products Discovery Center: Release of the First 8490 Sequenced Strains for Exploring Actinobacteria Biosynthetic Diversity.</title>
        <authorList>
            <person name="Kalkreuter E."/>
            <person name="Kautsar S.A."/>
            <person name="Yang D."/>
            <person name="Bader C.D."/>
            <person name="Teijaro C.N."/>
            <person name="Fluegel L."/>
            <person name="Davis C.M."/>
            <person name="Simpson J.R."/>
            <person name="Lauterbach L."/>
            <person name="Steele A.D."/>
            <person name="Gui C."/>
            <person name="Meng S."/>
            <person name="Li G."/>
            <person name="Viehrig K."/>
            <person name="Ye F."/>
            <person name="Su P."/>
            <person name="Kiefer A.F."/>
            <person name="Nichols A."/>
            <person name="Cepeda A.J."/>
            <person name="Yan W."/>
            <person name="Fan B."/>
            <person name="Jiang Y."/>
            <person name="Adhikari A."/>
            <person name="Zheng C.-J."/>
            <person name="Schuster L."/>
            <person name="Cowan T.M."/>
            <person name="Smanski M.J."/>
            <person name="Chevrette M.G."/>
            <person name="De Carvalho L.P.S."/>
            <person name="Shen B."/>
        </authorList>
    </citation>
    <scope>NUCLEOTIDE SEQUENCE [LARGE SCALE GENOMIC DNA]</scope>
    <source>
        <strain evidence="7 8">NPDC007147</strain>
    </source>
</reference>
<dbReference type="Pfam" id="PF13517">
    <property type="entry name" value="FG-GAP_3"/>
    <property type="match status" value="1"/>
</dbReference>
<keyword evidence="3" id="KW-0378">Hydrolase</keyword>
<gene>
    <name evidence="7" type="ORF">ACFYNZ_30815</name>
</gene>
<proteinExistence type="predicted"/>